<dbReference type="PANTHER" id="PTHR35797:SF1">
    <property type="entry name" value="PROTEASE"/>
    <property type="match status" value="1"/>
</dbReference>
<evidence type="ECO:0000259" key="2">
    <source>
        <dbReference type="Pfam" id="PF02517"/>
    </source>
</evidence>
<feature type="domain" description="CAAX prenyl protease 2/Lysostaphin resistance protein A-like" evidence="2">
    <location>
        <begin position="134"/>
        <end position="235"/>
    </location>
</feature>
<keyword evidence="1" id="KW-1133">Transmembrane helix</keyword>
<feature type="transmembrane region" description="Helical" evidence="1">
    <location>
        <begin position="17"/>
        <end position="37"/>
    </location>
</feature>
<feature type="transmembrane region" description="Helical" evidence="1">
    <location>
        <begin position="168"/>
        <end position="188"/>
    </location>
</feature>
<gene>
    <name evidence="3" type="ORF">GCM10009862_17690</name>
</gene>
<reference evidence="3 4" key="1">
    <citation type="journal article" date="2019" name="Int. J. Syst. Evol. Microbiol.">
        <title>The Global Catalogue of Microorganisms (GCM) 10K type strain sequencing project: providing services to taxonomists for standard genome sequencing and annotation.</title>
        <authorList>
            <consortium name="The Broad Institute Genomics Platform"/>
            <consortium name="The Broad Institute Genome Sequencing Center for Infectious Disease"/>
            <person name="Wu L."/>
            <person name="Ma J."/>
        </authorList>
    </citation>
    <scope>NUCLEOTIDE SEQUENCE [LARGE SCALE GENOMIC DNA]</scope>
    <source>
        <strain evidence="3 4">JCM 16365</strain>
    </source>
</reference>
<dbReference type="Proteomes" id="UP001500274">
    <property type="component" value="Unassembled WGS sequence"/>
</dbReference>
<name>A0ABN3PCF7_9MICO</name>
<dbReference type="RefSeq" id="WP_344228695.1">
    <property type="nucleotide sequence ID" value="NZ_BAAARI010000011.1"/>
</dbReference>
<dbReference type="InterPro" id="IPR042150">
    <property type="entry name" value="MmRce1-like"/>
</dbReference>
<sequence length="282" mass="30305">MTGSGHIPEAAARRGGVAVFLCVTFGVTWIVWAPLVVEAQSGGLGQVPWTFFLGSLGPACGALAASFWEGGRAELRRWARRAFSVRFPARWWIAAVGMPMAYFLIGYGVAAVVSGSWPDLAGFGATEKLPDLAWPLVALVWVVTFGLGEESGWRGWLLPALTRRLSAFWATLIVAAVWIGWHAPAFLFNPTYTAMGAGIIGWILALVTGSFLLTWMAQGAHWSIVPVLIWHAGFDLLTAADQSAGVIASTISAIVMTQGVVCAWLVWRNARARRVPAPMLSP</sequence>
<feature type="transmembrane region" description="Helical" evidence="1">
    <location>
        <begin position="89"/>
        <end position="112"/>
    </location>
</feature>
<dbReference type="Pfam" id="PF02517">
    <property type="entry name" value="Rce1-like"/>
    <property type="match status" value="1"/>
</dbReference>
<evidence type="ECO:0000313" key="4">
    <source>
        <dbReference type="Proteomes" id="UP001500274"/>
    </source>
</evidence>
<dbReference type="PANTHER" id="PTHR35797">
    <property type="entry name" value="PROTEASE-RELATED"/>
    <property type="match status" value="1"/>
</dbReference>
<protein>
    <recommendedName>
        <fullName evidence="2">CAAX prenyl protease 2/Lysostaphin resistance protein A-like domain-containing protein</fullName>
    </recommendedName>
</protein>
<accession>A0ABN3PCF7</accession>
<feature type="transmembrane region" description="Helical" evidence="1">
    <location>
        <begin position="49"/>
        <end position="68"/>
    </location>
</feature>
<proteinExistence type="predicted"/>
<keyword evidence="1" id="KW-0812">Transmembrane</keyword>
<evidence type="ECO:0000313" key="3">
    <source>
        <dbReference type="EMBL" id="GAA2578884.1"/>
    </source>
</evidence>
<dbReference type="InterPro" id="IPR003675">
    <property type="entry name" value="Rce1/LyrA-like_dom"/>
</dbReference>
<feature type="transmembrane region" description="Helical" evidence="1">
    <location>
        <begin position="246"/>
        <end position="267"/>
    </location>
</feature>
<evidence type="ECO:0000256" key="1">
    <source>
        <dbReference type="SAM" id="Phobius"/>
    </source>
</evidence>
<keyword evidence="4" id="KW-1185">Reference proteome</keyword>
<organism evidence="3 4">
    <name type="scientific">Microbacterium binotii</name>
    <dbReference type="NCBI Taxonomy" id="462710"/>
    <lineage>
        <taxon>Bacteria</taxon>
        <taxon>Bacillati</taxon>
        <taxon>Actinomycetota</taxon>
        <taxon>Actinomycetes</taxon>
        <taxon>Micrococcales</taxon>
        <taxon>Microbacteriaceae</taxon>
        <taxon>Microbacterium</taxon>
    </lineage>
</organism>
<feature type="transmembrane region" description="Helical" evidence="1">
    <location>
        <begin position="194"/>
        <end position="215"/>
    </location>
</feature>
<keyword evidence="1" id="KW-0472">Membrane</keyword>
<comment type="caution">
    <text evidence="3">The sequence shown here is derived from an EMBL/GenBank/DDBJ whole genome shotgun (WGS) entry which is preliminary data.</text>
</comment>
<dbReference type="EMBL" id="BAAARI010000011">
    <property type="protein sequence ID" value="GAA2578884.1"/>
    <property type="molecule type" value="Genomic_DNA"/>
</dbReference>